<dbReference type="Pfam" id="PF07993">
    <property type="entry name" value="NAD_binding_4"/>
    <property type="match status" value="1"/>
</dbReference>
<dbReference type="KEGG" id="ela:UCREL1_829"/>
<dbReference type="CDD" id="cd05930">
    <property type="entry name" value="A_NRPS"/>
    <property type="match status" value="1"/>
</dbReference>
<dbReference type="SUPFAM" id="SSF52777">
    <property type="entry name" value="CoA-dependent acyltransferases"/>
    <property type="match status" value="1"/>
</dbReference>
<dbReference type="SMART" id="SM00823">
    <property type="entry name" value="PKS_PP"/>
    <property type="match status" value="2"/>
</dbReference>
<feature type="compositionally biased region" description="Polar residues" evidence="6">
    <location>
        <begin position="1101"/>
        <end position="1114"/>
    </location>
</feature>
<proteinExistence type="predicted"/>
<feature type="region of interest" description="Disordered" evidence="6">
    <location>
        <begin position="1093"/>
        <end position="1116"/>
    </location>
</feature>
<dbReference type="SUPFAM" id="SSF51735">
    <property type="entry name" value="NAD(P)-binding Rossmann-fold domains"/>
    <property type="match status" value="2"/>
</dbReference>
<dbReference type="GO" id="GO:0031177">
    <property type="term" value="F:phosphopantetheine binding"/>
    <property type="evidence" value="ECO:0007669"/>
    <property type="project" value="InterPro"/>
</dbReference>
<dbReference type="InterPro" id="IPR036291">
    <property type="entry name" value="NAD(P)-bd_dom_sf"/>
</dbReference>
<keyword evidence="2" id="KW-0597">Phosphoprotein</keyword>
<dbReference type="PROSITE" id="PS50075">
    <property type="entry name" value="CARRIER"/>
    <property type="match status" value="2"/>
</dbReference>
<dbReference type="InterPro" id="IPR013968">
    <property type="entry name" value="PKS_KR"/>
</dbReference>
<dbReference type="OMA" id="CARSHES"/>
<keyword evidence="4" id="KW-0808">Transferase</keyword>
<dbReference type="GO" id="GO:0008168">
    <property type="term" value="F:methyltransferase activity"/>
    <property type="evidence" value="ECO:0007669"/>
    <property type="project" value="UniProtKB-KW"/>
</dbReference>
<dbReference type="InterPro" id="IPR036736">
    <property type="entry name" value="ACP-like_sf"/>
</dbReference>
<dbReference type="GO" id="GO:0005737">
    <property type="term" value="C:cytoplasm"/>
    <property type="evidence" value="ECO:0007669"/>
    <property type="project" value="TreeGrafter"/>
</dbReference>
<accession>M7TZN9</accession>
<keyword evidence="9" id="KW-1185">Reference proteome</keyword>
<keyword evidence="1" id="KW-0596">Phosphopantetheine</keyword>
<dbReference type="EMBL" id="KB705518">
    <property type="protein sequence ID" value="EMR72115.1"/>
    <property type="molecule type" value="Genomic_DNA"/>
</dbReference>
<dbReference type="Gene3D" id="1.10.1200.10">
    <property type="entry name" value="ACP-like"/>
    <property type="match status" value="1"/>
</dbReference>
<dbReference type="HOGENOM" id="CLU_000022_37_5_1"/>
<sequence>MASHGARHFVVASRNPTKAHAWSSAIQRATGATIHLVPLDVVDISEVRSLKQRLQHSCPPIGGVVNGAMLLEDSLFADMSHENFQKVFKPKAIGSQNLSDVFCEPELEFFIMFSSLTCLCGNAGQSNYTAANLFMAGLAAQRRSQGLAASSLDIGIVYGIGYVNRVDGVNKDVPIVDLGVDSLAAVEVRSWFLKDVEKDMPVLKILGGASPATLCAEIATQIFDDRLALESEAEASEADDESAAKLECGSHISFSRTRRRITAPHLIASVARSTLIDGVSWQHFLQAVERYYEKSPQSQQRAWQSSDYIDFAIKQRAEMHSSANMLTKRAFWKKQFGSGRLPSTIPLFPFAQVASRKSALQRYEASEYFVELDALLVKNIKTAATGNKSTTFHFHLTILQIMLYRLLGVDNVCIGITDANRSDPAFMETIGLMLDSLPLWFKFDDDNNGEGESFAERLQMTRNTVYEALGNSGVPLDVILADSGVETTVDNLPLFQVLLNFRMGGIRQKSMGSDVALDFLSYKDARHPFDFILTVDEDEGRAGLTLSVQDYLYNSTAADVFLKTYIHLLEAFSRQPALKLKEPDAFPSPQVLAGVQLGKGNELDSSSWPTTLPTRVDDMVSRFPNHVALKDGTSTVAYTYCEMAARVNSIALALVRQGASRGTRVGVLSGPSVDAVLSLLAILQISAVYVPLDDRSSDERLSDIISQSSTTIIIHTSAAKARVVAIIPPDSQVASIDISTVKFATTQDSETIENKSSSQDLALIMFTSGSTGKPKGIKIKHSNFNTHVQAASATMDLRLGQEVVLQQSALGYDASLAQIFYALANGGTLVVSSNRNDVGDIVATMAREKVTLTLMAPSEYAVLFRYDDDGLLGPTEISVASNFGEVDFLNPASDEARVSIGHVLPGYQVCLVDEGLRPVALGCSGQIAVSGRAVSAGYLNDDSLTKEKFLPSLDLPKNSAGIDDKGYKWYLTGDMGQMDADGQLFYLGRIDGDSQIKLRGIRVELNDISNTILEVSKGVISQAVVTVRGSSQDQEQFLVAHIVFCSLPGNTEEYLDRLLMSLPLPAYMRPSQAIVIDELPMNASGKVDRKALNSLPLPSRDNATNRRSSPQHLTPTERRLMTQVWEVVLPRDSGVRITQKSDFFSAGGNSLLLLKLQSEIRKTFGVSIRLPDLFQDNTLERLASKIEAEVASGNSTASSGDKEVQPGVNRDTIDWAAETALPVSLQSPAPSQSLPRRLSVLPTTTNTKSILLTGATGFLGTAIAKTLVSDPDVSQVHCLAVRDVESSAARRLQNTSAKIVLHAGDLSQPRLGLGEDEARLLLADAHAVVHNGADVSFLKTYDALRAPNVASTREIVRLCVEVGDAVPLHFVSTAGVVQVDPQVESLNNYDEGKKTPPPPPPIKAASVAAHLPQLSSVDGYVASKWASEAMLEKAATAAPGLLPAVRIYRPSNITGPDAPDLDIAHNLLRFSRLMRAVPDMAGWTGWFDFISVEEAARAIARDVLLPSPSLSSPTMGRPKLLPDLQFVHVSGEEVIPVGDAKAYLERESGYAFRVLRMEDWVQEARGHGLSELVAAYLGMITGPGGVLPRLPRLESSLFTS</sequence>
<dbReference type="Pfam" id="PF00668">
    <property type="entry name" value="Condensation"/>
    <property type="match status" value="1"/>
</dbReference>
<evidence type="ECO:0000259" key="7">
    <source>
        <dbReference type="PROSITE" id="PS50075"/>
    </source>
</evidence>
<name>M7TZN9_EUTLA</name>
<dbReference type="Proteomes" id="UP000012174">
    <property type="component" value="Unassembled WGS sequence"/>
</dbReference>
<reference evidence="9" key="1">
    <citation type="journal article" date="2013" name="Genome Announc.">
        <title>Draft genome sequence of the grapevine dieback fungus Eutypa lata UCR-EL1.</title>
        <authorList>
            <person name="Blanco-Ulate B."/>
            <person name="Rolshausen P.E."/>
            <person name="Cantu D."/>
        </authorList>
    </citation>
    <scope>NUCLEOTIDE SEQUENCE [LARGE SCALE GENOMIC DNA]</scope>
    <source>
        <strain evidence="9">UCR-EL1</strain>
    </source>
</reference>
<evidence type="ECO:0000256" key="6">
    <source>
        <dbReference type="SAM" id="MobiDB-lite"/>
    </source>
</evidence>
<dbReference type="PANTHER" id="PTHR45527:SF1">
    <property type="entry name" value="FATTY ACID SYNTHASE"/>
    <property type="match status" value="1"/>
</dbReference>
<dbReference type="InterPro" id="IPR023213">
    <property type="entry name" value="CAT-like_dom_sf"/>
</dbReference>
<dbReference type="eggNOG" id="KOG1178">
    <property type="taxonomic scope" value="Eukaryota"/>
</dbReference>
<dbReference type="InterPro" id="IPR009081">
    <property type="entry name" value="PP-bd_ACP"/>
</dbReference>
<feature type="domain" description="Carrier" evidence="7">
    <location>
        <begin position="147"/>
        <end position="222"/>
    </location>
</feature>
<dbReference type="Pfam" id="PF08659">
    <property type="entry name" value="KR"/>
    <property type="match status" value="1"/>
</dbReference>
<dbReference type="Gene3D" id="3.30.559.10">
    <property type="entry name" value="Chloramphenicol acetyltransferase-like domain"/>
    <property type="match status" value="1"/>
</dbReference>
<dbReference type="InterPro" id="IPR042099">
    <property type="entry name" value="ANL_N_sf"/>
</dbReference>
<gene>
    <name evidence="8" type="ORF">UCREL1_829</name>
</gene>
<dbReference type="GO" id="GO:0043041">
    <property type="term" value="P:amino acid activation for nonribosomal peptide biosynthetic process"/>
    <property type="evidence" value="ECO:0007669"/>
    <property type="project" value="TreeGrafter"/>
</dbReference>
<keyword evidence="3" id="KW-0436">Ligase</keyword>
<dbReference type="InterPro" id="IPR020845">
    <property type="entry name" value="AMP-binding_CS"/>
</dbReference>
<dbReference type="InterPro" id="IPR000873">
    <property type="entry name" value="AMP-dep_synth/lig_dom"/>
</dbReference>
<dbReference type="Gene3D" id="3.30.300.30">
    <property type="match status" value="1"/>
</dbReference>
<dbReference type="GO" id="GO:0016491">
    <property type="term" value="F:oxidoreductase activity"/>
    <property type="evidence" value="ECO:0007669"/>
    <property type="project" value="UniProtKB-KW"/>
</dbReference>
<evidence type="ECO:0000256" key="2">
    <source>
        <dbReference type="ARBA" id="ARBA00022553"/>
    </source>
</evidence>
<protein>
    <submittedName>
        <fullName evidence="8">Putative hybrid nrps pks protein</fullName>
    </submittedName>
</protein>
<evidence type="ECO:0000256" key="5">
    <source>
        <dbReference type="ARBA" id="ARBA00023002"/>
    </source>
</evidence>
<organism evidence="8 9">
    <name type="scientific">Eutypa lata (strain UCR-EL1)</name>
    <name type="common">Grapevine dieback disease fungus</name>
    <name type="synonym">Eutypa armeniacae</name>
    <dbReference type="NCBI Taxonomy" id="1287681"/>
    <lineage>
        <taxon>Eukaryota</taxon>
        <taxon>Fungi</taxon>
        <taxon>Dikarya</taxon>
        <taxon>Ascomycota</taxon>
        <taxon>Pezizomycotina</taxon>
        <taxon>Sordariomycetes</taxon>
        <taxon>Xylariomycetidae</taxon>
        <taxon>Xylariales</taxon>
        <taxon>Diatrypaceae</taxon>
        <taxon>Eutypa</taxon>
    </lineage>
</organism>
<dbReference type="SMART" id="SM00822">
    <property type="entry name" value="PKS_KR"/>
    <property type="match status" value="1"/>
</dbReference>
<evidence type="ECO:0000313" key="9">
    <source>
        <dbReference type="Proteomes" id="UP000012174"/>
    </source>
</evidence>
<feature type="domain" description="Carrier" evidence="7">
    <location>
        <begin position="1111"/>
        <end position="1190"/>
    </location>
</feature>
<evidence type="ECO:0000256" key="3">
    <source>
        <dbReference type="ARBA" id="ARBA00022598"/>
    </source>
</evidence>
<keyword evidence="4" id="KW-0489">Methyltransferase</keyword>
<dbReference type="OrthoDB" id="416786at2759"/>
<evidence type="ECO:0000313" key="8">
    <source>
        <dbReference type="EMBL" id="EMR72115.1"/>
    </source>
</evidence>
<dbReference type="GO" id="GO:0016874">
    <property type="term" value="F:ligase activity"/>
    <property type="evidence" value="ECO:0007669"/>
    <property type="project" value="UniProtKB-KW"/>
</dbReference>
<dbReference type="Pfam" id="PF00501">
    <property type="entry name" value="AMP-binding"/>
    <property type="match status" value="1"/>
</dbReference>
<dbReference type="Gene3D" id="3.40.50.12780">
    <property type="entry name" value="N-terminal domain of ligase-like"/>
    <property type="match status" value="2"/>
</dbReference>
<dbReference type="InterPro" id="IPR057326">
    <property type="entry name" value="KR_dom"/>
</dbReference>
<dbReference type="PROSITE" id="PS00455">
    <property type="entry name" value="AMP_BINDING"/>
    <property type="match status" value="1"/>
</dbReference>
<dbReference type="GO" id="GO:0032259">
    <property type="term" value="P:methylation"/>
    <property type="evidence" value="ECO:0007669"/>
    <property type="project" value="UniProtKB-KW"/>
</dbReference>
<dbReference type="InterPro" id="IPR045851">
    <property type="entry name" value="AMP-bd_C_sf"/>
</dbReference>
<dbReference type="PANTHER" id="PTHR45527">
    <property type="entry name" value="NONRIBOSOMAL PEPTIDE SYNTHETASE"/>
    <property type="match status" value="1"/>
</dbReference>
<dbReference type="PROSITE" id="PS00012">
    <property type="entry name" value="PHOSPHOPANTETHEINE"/>
    <property type="match status" value="1"/>
</dbReference>
<dbReference type="eggNOG" id="KOG1202">
    <property type="taxonomic scope" value="Eukaryota"/>
</dbReference>
<evidence type="ECO:0000256" key="1">
    <source>
        <dbReference type="ARBA" id="ARBA00022450"/>
    </source>
</evidence>
<dbReference type="SUPFAM" id="SSF56801">
    <property type="entry name" value="Acetyl-CoA synthetase-like"/>
    <property type="match status" value="1"/>
</dbReference>
<dbReference type="InterPro" id="IPR006162">
    <property type="entry name" value="Ppantetheine_attach_site"/>
</dbReference>
<dbReference type="STRING" id="1287681.M7TZN9"/>
<dbReference type="Gene3D" id="3.40.50.720">
    <property type="entry name" value="NAD(P)-binding Rossmann-like Domain"/>
    <property type="match status" value="2"/>
</dbReference>
<dbReference type="Pfam" id="PF00550">
    <property type="entry name" value="PP-binding"/>
    <property type="match status" value="1"/>
</dbReference>
<keyword evidence="5" id="KW-0560">Oxidoreductase</keyword>
<dbReference type="InterPro" id="IPR013120">
    <property type="entry name" value="FAR_NAD-bd"/>
</dbReference>
<dbReference type="Gene3D" id="3.30.559.30">
    <property type="entry name" value="Nonribosomal peptide synthetase, condensation domain"/>
    <property type="match status" value="1"/>
</dbReference>
<dbReference type="SUPFAM" id="SSF47336">
    <property type="entry name" value="ACP-like"/>
    <property type="match status" value="2"/>
</dbReference>
<evidence type="ECO:0000256" key="4">
    <source>
        <dbReference type="ARBA" id="ARBA00022603"/>
    </source>
</evidence>
<dbReference type="GO" id="GO:0044550">
    <property type="term" value="P:secondary metabolite biosynthetic process"/>
    <property type="evidence" value="ECO:0007669"/>
    <property type="project" value="TreeGrafter"/>
</dbReference>
<dbReference type="InterPro" id="IPR020806">
    <property type="entry name" value="PKS_PP-bd"/>
</dbReference>
<dbReference type="InterPro" id="IPR001242">
    <property type="entry name" value="Condensation_dom"/>
</dbReference>